<dbReference type="AlphaFoldDB" id="A0AAV6VIF8"/>
<keyword evidence="3" id="KW-1185">Reference proteome</keyword>
<organism evidence="2 3">
    <name type="scientific">Oedothorax gibbosus</name>
    <dbReference type="NCBI Taxonomy" id="931172"/>
    <lineage>
        <taxon>Eukaryota</taxon>
        <taxon>Metazoa</taxon>
        <taxon>Ecdysozoa</taxon>
        <taxon>Arthropoda</taxon>
        <taxon>Chelicerata</taxon>
        <taxon>Arachnida</taxon>
        <taxon>Araneae</taxon>
        <taxon>Araneomorphae</taxon>
        <taxon>Entelegynae</taxon>
        <taxon>Araneoidea</taxon>
        <taxon>Linyphiidae</taxon>
        <taxon>Erigoninae</taxon>
        <taxon>Oedothorax</taxon>
    </lineage>
</organism>
<gene>
    <name evidence="2" type="ORF">JTE90_001147</name>
</gene>
<comment type="caution">
    <text evidence="2">The sequence shown here is derived from an EMBL/GenBank/DDBJ whole genome shotgun (WGS) entry which is preliminary data.</text>
</comment>
<evidence type="ECO:0000256" key="1">
    <source>
        <dbReference type="SAM" id="MobiDB-lite"/>
    </source>
</evidence>
<feature type="region of interest" description="Disordered" evidence="1">
    <location>
        <begin position="13"/>
        <end position="46"/>
    </location>
</feature>
<evidence type="ECO:0000313" key="3">
    <source>
        <dbReference type="Proteomes" id="UP000827092"/>
    </source>
</evidence>
<proteinExistence type="predicted"/>
<feature type="compositionally biased region" description="Polar residues" evidence="1">
    <location>
        <begin position="17"/>
        <end position="38"/>
    </location>
</feature>
<name>A0AAV6VIF8_9ARAC</name>
<evidence type="ECO:0000313" key="2">
    <source>
        <dbReference type="EMBL" id="KAG8195913.1"/>
    </source>
</evidence>
<protein>
    <submittedName>
        <fullName evidence="2">Uncharacterized protein</fullName>
    </submittedName>
</protein>
<reference evidence="2 3" key="1">
    <citation type="journal article" date="2022" name="Nat. Ecol. Evol.">
        <title>A masculinizing supergene underlies an exaggerated male reproductive morph in a spider.</title>
        <authorList>
            <person name="Hendrickx F."/>
            <person name="De Corte Z."/>
            <person name="Sonet G."/>
            <person name="Van Belleghem S.M."/>
            <person name="Kostlbacher S."/>
            <person name="Vangestel C."/>
        </authorList>
    </citation>
    <scope>NUCLEOTIDE SEQUENCE [LARGE SCALE GENOMIC DNA]</scope>
    <source>
        <strain evidence="2">W744_W776</strain>
    </source>
</reference>
<sequence>MIVRAIALPHQSAEAFPSSNPAQDFSTLATTNVSNPGYTPSSSAHPTSSPGIAFLSFQQHRAKKETLTLNQLLNI</sequence>
<dbReference type="Proteomes" id="UP000827092">
    <property type="component" value="Unassembled WGS sequence"/>
</dbReference>
<dbReference type="EMBL" id="JAFNEN010000076">
    <property type="protein sequence ID" value="KAG8195913.1"/>
    <property type="molecule type" value="Genomic_DNA"/>
</dbReference>
<accession>A0AAV6VIF8</accession>